<organism evidence="1 2">
    <name type="scientific">Cohnella lubricantis</name>
    <dbReference type="NCBI Taxonomy" id="2163172"/>
    <lineage>
        <taxon>Bacteria</taxon>
        <taxon>Bacillati</taxon>
        <taxon>Bacillota</taxon>
        <taxon>Bacilli</taxon>
        <taxon>Bacillales</taxon>
        <taxon>Paenibacillaceae</taxon>
        <taxon>Cohnella</taxon>
    </lineage>
</organism>
<dbReference type="AlphaFoldDB" id="A0A841TDH6"/>
<evidence type="ECO:0000313" key="1">
    <source>
        <dbReference type="EMBL" id="MBB6677388.1"/>
    </source>
</evidence>
<evidence type="ECO:0000313" key="2">
    <source>
        <dbReference type="Proteomes" id="UP000574133"/>
    </source>
</evidence>
<accession>A0A841TDH6</accession>
<gene>
    <name evidence="1" type="ORF">H4Q31_08640</name>
</gene>
<dbReference type="RefSeq" id="WP_185178667.1">
    <property type="nucleotide sequence ID" value="NZ_CBCSEP010000003.1"/>
</dbReference>
<dbReference type="EMBL" id="JACJVN010000031">
    <property type="protein sequence ID" value="MBB6677388.1"/>
    <property type="molecule type" value="Genomic_DNA"/>
</dbReference>
<dbReference type="InterPro" id="IPR029063">
    <property type="entry name" value="SAM-dependent_MTases_sf"/>
</dbReference>
<name>A0A841TDH6_9BACL</name>
<dbReference type="Gene3D" id="3.40.50.720">
    <property type="entry name" value="NAD(P)-binding Rossmann-like Domain"/>
    <property type="match status" value="1"/>
</dbReference>
<comment type="caution">
    <text evidence="1">The sequence shown here is derived from an EMBL/GenBank/DDBJ whole genome shotgun (WGS) entry which is preliminary data.</text>
</comment>
<sequence>MEQTYKAEMQRNIEMLLSEKKLSNKSVLVFGHGNGSEAMIDYLAKFGVRTVAILDNNDSKLGQTYQMATTLSPTAIKGYTSENSIVLIASRFFDAMSMQLRRLGYNGEVVKVVDYNSFSEYSLSEETVVRKKARVLRGITTLGKIRTSCQDSHLVICPYNALGDVYWAMAFLPAYLAKHGLQQASVVVTGSGCRQVVEMFGVNQVTELERVEMDELVQAIIYTREGNCIIAHHDRPYTDNIIKYLDKRFLSFVDYYRYAVYGLSKDAPPIPPSIIHEFENKERLVQDKSLILAPYAKSVTQIPDSYWEAVASEYQNKGYFVYTNISGEENAIRGTRPLSVPLTQIISAVEYAGYFIGIRSGLCDIVHTAKCSKKIVFPNGTYSTTPFKVKDFFALSGWEHYTLGPQP</sequence>
<protein>
    <submittedName>
        <fullName evidence="1">Uncharacterized protein</fullName>
    </submittedName>
</protein>
<keyword evidence="2" id="KW-1185">Reference proteome</keyword>
<dbReference type="Proteomes" id="UP000574133">
    <property type="component" value="Unassembled WGS sequence"/>
</dbReference>
<dbReference type="SUPFAM" id="SSF53335">
    <property type="entry name" value="S-adenosyl-L-methionine-dependent methyltransferases"/>
    <property type="match status" value="1"/>
</dbReference>
<reference evidence="1 2" key="1">
    <citation type="submission" date="2020-08" db="EMBL/GenBank/DDBJ databases">
        <title>Cohnella phylogeny.</title>
        <authorList>
            <person name="Dunlap C."/>
        </authorList>
    </citation>
    <scope>NUCLEOTIDE SEQUENCE [LARGE SCALE GENOMIC DNA]</scope>
    <source>
        <strain evidence="1 2">DSM 103658</strain>
    </source>
</reference>
<proteinExistence type="predicted"/>